<dbReference type="Ensembl" id="ENSPMGT00000011973.1">
    <property type="protein sequence ID" value="ENSPMGP00000011224.1"/>
    <property type="gene ID" value="ENSPMGG00000009306.1"/>
</dbReference>
<organism evidence="2 3">
    <name type="scientific">Periophthalmus magnuspinnatus</name>
    <dbReference type="NCBI Taxonomy" id="409849"/>
    <lineage>
        <taxon>Eukaryota</taxon>
        <taxon>Metazoa</taxon>
        <taxon>Chordata</taxon>
        <taxon>Craniata</taxon>
        <taxon>Vertebrata</taxon>
        <taxon>Euteleostomi</taxon>
        <taxon>Actinopterygii</taxon>
        <taxon>Neopterygii</taxon>
        <taxon>Teleostei</taxon>
        <taxon>Neoteleostei</taxon>
        <taxon>Acanthomorphata</taxon>
        <taxon>Gobiaria</taxon>
        <taxon>Gobiiformes</taxon>
        <taxon>Gobioidei</taxon>
        <taxon>Gobiidae</taxon>
        <taxon>Oxudercinae</taxon>
        <taxon>Periophthalmus</taxon>
    </lineage>
</organism>
<sequence length="119" mass="13600">MKRPAPTKVPAPTPKRPRKMLTIPEKVGLLDMLREGRSYMAVGHHYGINESLVCHIKKEENNIRMTAAISCKNGCNCHNKTIMRMESALALWISDCRKKNITRHYSGTKIIAFFYLLIT</sequence>
<name>A0A3B4A3J9_9GOBI</name>
<evidence type="ECO:0000259" key="1">
    <source>
        <dbReference type="Pfam" id="PF04218"/>
    </source>
</evidence>
<dbReference type="SUPFAM" id="SSF46689">
    <property type="entry name" value="Homeodomain-like"/>
    <property type="match status" value="1"/>
</dbReference>
<protein>
    <recommendedName>
        <fullName evidence="1">HTH psq-type domain-containing protein</fullName>
    </recommendedName>
</protein>
<dbReference type="InterPro" id="IPR009057">
    <property type="entry name" value="Homeodomain-like_sf"/>
</dbReference>
<reference evidence="2" key="1">
    <citation type="submission" date="2025-08" db="UniProtKB">
        <authorList>
            <consortium name="Ensembl"/>
        </authorList>
    </citation>
    <scope>IDENTIFICATION</scope>
</reference>
<evidence type="ECO:0000313" key="2">
    <source>
        <dbReference type="Ensembl" id="ENSPMGP00000011224.1"/>
    </source>
</evidence>
<feature type="domain" description="HTH psq-type" evidence="1">
    <location>
        <begin position="15"/>
        <end position="64"/>
    </location>
</feature>
<keyword evidence="3" id="KW-1185">Reference proteome</keyword>
<evidence type="ECO:0000313" key="3">
    <source>
        <dbReference type="Proteomes" id="UP000261520"/>
    </source>
</evidence>
<dbReference type="AlphaFoldDB" id="A0A3B4A3J9"/>
<dbReference type="STRING" id="409849.ENSPMGP00000011224"/>
<dbReference type="InterPro" id="IPR036388">
    <property type="entry name" value="WH-like_DNA-bd_sf"/>
</dbReference>
<dbReference type="InterPro" id="IPR007889">
    <property type="entry name" value="HTH_Psq"/>
</dbReference>
<reference evidence="2" key="2">
    <citation type="submission" date="2025-09" db="UniProtKB">
        <authorList>
            <consortium name="Ensembl"/>
        </authorList>
    </citation>
    <scope>IDENTIFICATION</scope>
</reference>
<dbReference type="Gene3D" id="1.10.10.10">
    <property type="entry name" value="Winged helix-like DNA-binding domain superfamily/Winged helix DNA-binding domain"/>
    <property type="match status" value="1"/>
</dbReference>
<dbReference type="Pfam" id="PF04218">
    <property type="entry name" value="CENP-B_N"/>
    <property type="match status" value="1"/>
</dbReference>
<accession>A0A3B4A3J9</accession>
<proteinExistence type="predicted"/>
<dbReference type="Proteomes" id="UP000261520">
    <property type="component" value="Unplaced"/>
</dbReference>
<dbReference type="GO" id="GO:0003677">
    <property type="term" value="F:DNA binding"/>
    <property type="evidence" value="ECO:0007669"/>
    <property type="project" value="InterPro"/>
</dbReference>